<protein>
    <submittedName>
        <fullName evidence="5">FAD-binding protein</fullName>
    </submittedName>
</protein>
<dbReference type="InterPro" id="IPR016164">
    <property type="entry name" value="FAD-linked_Oxase-like_C"/>
</dbReference>
<dbReference type="AlphaFoldDB" id="A0A919KQM1"/>
<evidence type="ECO:0000259" key="4">
    <source>
        <dbReference type="PROSITE" id="PS51387"/>
    </source>
</evidence>
<evidence type="ECO:0000313" key="6">
    <source>
        <dbReference type="Proteomes" id="UP000627369"/>
    </source>
</evidence>
<dbReference type="InterPro" id="IPR016167">
    <property type="entry name" value="FAD-bd_PCMH_sub1"/>
</dbReference>
<dbReference type="Gene3D" id="3.30.465.10">
    <property type="match status" value="1"/>
</dbReference>
<proteinExistence type="predicted"/>
<evidence type="ECO:0000256" key="2">
    <source>
        <dbReference type="ARBA" id="ARBA00022827"/>
    </source>
</evidence>
<dbReference type="InterPro" id="IPR016166">
    <property type="entry name" value="FAD-bd_PCMH"/>
</dbReference>
<accession>A0A919KQM1</accession>
<dbReference type="GO" id="GO:0016899">
    <property type="term" value="F:oxidoreductase activity, acting on the CH-OH group of donors, oxygen as acceptor"/>
    <property type="evidence" value="ECO:0007669"/>
    <property type="project" value="InterPro"/>
</dbReference>
<reference evidence="5" key="2">
    <citation type="submission" date="2020-09" db="EMBL/GenBank/DDBJ databases">
        <authorList>
            <person name="Sun Q."/>
            <person name="Zhou Y."/>
        </authorList>
    </citation>
    <scope>NUCLEOTIDE SEQUENCE</scope>
    <source>
        <strain evidence="5">CGMCC 4.7398</strain>
    </source>
</reference>
<dbReference type="InterPro" id="IPR010031">
    <property type="entry name" value="FAD_lactone_oxidase-like"/>
</dbReference>
<name>A0A919KQM1_9MICO</name>
<organism evidence="5 6">
    <name type="scientific">Promicromonospora soli</name>
    <dbReference type="NCBI Taxonomy" id="2035533"/>
    <lineage>
        <taxon>Bacteria</taxon>
        <taxon>Bacillati</taxon>
        <taxon>Actinomycetota</taxon>
        <taxon>Actinomycetes</taxon>
        <taxon>Micrococcales</taxon>
        <taxon>Promicromonosporaceae</taxon>
        <taxon>Promicromonospora</taxon>
    </lineage>
</organism>
<dbReference type="Gene3D" id="1.10.45.10">
    <property type="entry name" value="Vanillyl-alcohol Oxidase, Chain A, domain 4"/>
    <property type="match status" value="1"/>
</dbReference>
<dbReference type="PROSITE" id="PS51387">
    <property type="entry name" value="FAD_PCMH"/>
    <property type="match status" value="1"/>
</dbReference>
<dbReference type="PANTHER" id="PTHR43762:SF1">
    <property type="entry name" value="D-ARABINONO-1,4-LACTONE OXIDASE"/>
    <property type="match status" value="1"/>
</dbReference>
<dbReference type="InterPro" id="IPR006094">
    <property type="entry name" value="Oxid_FAD_bind_N"/>
</dbReference>
<gene>
    <name evidence="5" type="ORF">GCM10017772_13650</name>
</gene>
<dbReference type="EMBL" id="BNAS01000002">
    <property type="protein sequence ID" value="GHH69144.1"/>
    <property type="molecule type" value="Genomic_DNA"/>
</dbReference>
<reference evidence="5" key="1">
    <citation type="journal article" date="2014" name="Int. J. Syst. Evol. Microbiol.">
        <title>Complete genome sequence of Corynebacterium casei LMG S-19264T (=DSM 44701T), isolated from a smear-ripened cheese.</title>
        <authorList>
            <consortium name="US DOE Joint Genome Institute (JGI-PGF)"/>
            <person name="Walter F."/>
            <person name="Albersmeier A."/>
            <person name="Kalinowski J."/>
            <person name="Ruckert C."/>
        </authorList>
    </citation>
    <scope>NUCLEOTIDE SEQUENCE</scope>
    <source>
        <strain evidence="5">CGMCC 4.7398</strain>
    </source>
</reference>
<keyword evidence="1" id="KW-0285">Flavoprotein</keyword>
<dbReference type="InterPro" id="IPR016169">
    <property type="entry name" value="FAD-bd_PCMH_sub2"/>
</dbReference>
<dbReference type="InterPro" id="IPR016171">
    <property type="entry name" value="Vanillyl_alc_oxidase_C-sub2"/>
</dbReference>
<dbReference type="RefSeq" id="WP_189668546.1">
    <property type="nucleotide sequence ID" value="NZ_BNAS01000002.1"/>
</dbReference>
<dbReference type="SUPFAM" id="SSF56176">
    <property type="entry name" value="FAD-binding/transporter-associated domain-like"/>
    <property type="match status" value="1"/>
</dbReference>
<keyword evidence="2" id="KW-0274">FAD</keyword>
<keyword evidence="6" id="KW-1185">Reference proteome</keyword>
<dbReference type="PANTHER" id="PTHR43762">
    <property type="entry name" value="L-GULONOLACTONE OXIDASE"/>
    <property type="match status" value="1"/>
</dbReference>
<evidence type="ECO:0000256" key="1">
    <source>
        <dbReference type="ARBA" id="ARBA00022630"/>
    </source>
</evidence>
<dbReference type="Pfam" id="PF01565">
    <property type="entry name" value="FAD_binding_4"/>
    <property type="match status" value="1"/>
</dbReference>
<feature type="domain" description="FAD-binding PCMH-type" evidence="4">
    <location>
        <begin position="87"/>
        <end position="258"/>
    </location>
</feature>
<dbReference type="GO" id="GO:0071949">
    <property type="term" value="F:FAD binding"/>
    <property type="evidence" value="ECO:0007669"/>
    <property type="project" value="InterPro"/>
</dbReference>
<keyword evidence="3" id="KW-0560">Oxidoreductase</keyword>
<dbReference type="SUPFAM" id="SSF55103">
    <property type="entry name" value="FAD-linked oxidases, C-terminal domain"/>
    <property type="match status" value="1"/>
</dbReference>
<comment type="caution">
    <text evidence="5">The sequence shown here is derived from an EMBL/GenBank/DDBJ whole genome shotgun (WGS) entry which is preliminary data.</text>
</comment>
<sequence>MARPAPARRAQRARRWVLGATLALVLAVGLAAGDRYSSAPAGPRECTAEVRPVAFGTTGTDPAMPPSPHTAPGLTQIGGVVNDASCLNEVPVHGVARPGSEDDVVQAVAYARENDLAVSVSGTRHAMGGQASYPGGLLLDMRGLDAVTVDAEAGTVRVGAGATWRSVLETLHAEGRAVTAMPSIDILSVGGTVSVNAHGVDFRRGSLAGTVRSLRLVTADGTVRDIDRASDPELFGAVIGGYGLFGVITEVELETVQDSMYQLEQRVIPSGDLARTYLEEVVPDENARLMYAHLSTAPSSFLSEAILYTYSDTGGTPGNVAEPIPLLKDTQDSRVGRLALNLARHGGVFQEARWAAQKHVLPSFQPCTRSRNAALRDAEACLVARTQATYNGLGLLNHKLPDRTDVLHEYFVEPDRLGEFLEAAAPVLLDHDAELLSASVRVVHRDEVLLSYAPGDRLSVVLYLSQDLSDAGNADMAGLTRRLVTLTLEHEGTFYLPYQPHYTREQVVQAYPTLDEFFALKRQHDPEELFRNAFYTRFS</sequence>
<dbReference type="Proteomes" id="UP000627369">
    <property type="component" value="Unassembled WGS sequence"/>
</dbReference>
<dbReference type="Gene3D" id="3.30.43.10">
    <property type="entry name" value="Uridine Diphospho-n-acetylenolpyruvylglucosamine Reductase, domain 2"/>
    <property type="match status" value="1"/>
</dbReference>
<evidence type="ECO:0000313" key="5">
    <source>
        <dbReference type="EMBL" id="GHH69144.1"/>
    </source>
</evidence>
<evidence type="ECO:0000256" key="3">
    <source>
        <dbReference type="ARBA" id="ARBA00023002"/>
    </source>
</evidence>
<dbReference type="InterPro" id="IPR036318">
    <property type="entry name" value="FAD-bd_PCMH-like_sf"/>
</dbReference>